<gene>
    <name evidence="2" type="ORF">XA68_11751</name>
</gene>
<dbReference type="AlphaFoldDB" id="A0A2A9PEN6"/>
<organism evidence="2 3">
    <name type="scientific">Ophiocordyceps unilateralis</name>
    <name type="common">Zombie-ant fungus</name>
    <name type="synonym">Torrubia unilateralis</name>
    <dbReference type="NCBI Taxonomy" id="268505"/>
    <lineage>
        <taxon>Eukaryota</taxon>
        <taxon>Fungi</taxon>
        <taxon>Dikarya</taxon>
        <taxon>Ascomycota</taxon>
        <taxon>Pezizomycotina</taxon>
        <taxon>Sordariomycetes</taxon>
        <taxon>Hypocreomycetidae</taxon>
        <taxon>Hypocreales</taxon>
        <taxon>Ophiocordycipitaceae</taxon>
        <taxon>Ophiocordyceps</taxon>
    </lineage>
</organism>
<feature type="compositionally biased region" description="Pro residues" evidence="1">
    <location>
        <begin position="9"/>
        <end position="22"/>
    </location>
</feature>
<dbReference type="Proteomes" id="UP000037136">
    <property type="component" value="Unassembled WGS sequence"/>
</dbReference>
<proteinExistence type="predicted"/>
<dbReference type="EMBL" id="LAZP02000167">
    <property type="protein sequence ID" value="PFH59859.1"/>
    <property type="molecule type" value="Genomic_DNA"/>
</dbReference>
<reference evidence="2 3" key="2">
    <citation type="journal article" date="2017" name="Sci. Rep.">
        <title>Ant-infecting Ophiocordyceps genomes reveal a high diversity of potential behavioral manipulation genes and a possible major role for enterotoxins.</title>
        <authorList>
            <person name="de Bekker C."/>
            <person name="Ohm R.A."/>
            <person name="Evans H.C."/>
            <person name="Brachmann A."/>
            <person name="Hughes D.P."/>
        </authorList>
    </citation>
    <scope>NUCLEOTIDE SEQUENCE [LARGE SCALE GENOMIC DNA]</scope>
    <source>
        <strain evidence="2 3">SC16a</strain>
    </source>
</reference>
<reference evidence="2 3" key="1">
    <citation type="journal article" date="2015" name="BMC Genomics">
        <title>Gene expression during zombie ant biting behavior reflects the complexity underlying fungal parasitic behavioral manipulation.</title>
        <authorList>
            <person name="de Bekker C."/>
            <person name="Ohm R.A."/>
            <person name="Loreto R.G."/>
            <person name="Sebastian A."/>
            <person name="Albert I."/>
            <person name="Merrow M."/>
            <person name="Brachmann A."/>
            <person name="Hughes D.P."/>
        </authorList>
    </citation>
    <scope>NUCLEOTIDE SEQUENCE [LARGE SCALE GENOMIC DNA]</scope>
    <source>
        <strain evidence="2 3">SC16a</strain>
    </source>
</reference>
<evidence type="ECO:0000256" key="1">
    <source>
        <dbReference type="SAM" id="MobiDB-lite"/>
    </source>
</evidence>
<sequence length="133" mass="14002">MTLHSFPSTPSPPLSSPPPRSSPPLCAAHSLVTTPSVRLPPAAIVDTRPGLALTEVPWRRRRHAHPVGAEIKSIQTRPTPTARSHGCWHAIPTKTGVGQLWKLESALLGLPRVGVGAGAGAGAGMIRRTLRPC</sequence>
<feature type="region of interest" description="Disordered" evidence="1">
    <location>
        <begin position="1"/>
        <end position="27"/>
    </location>
</feature>
<keyword evidence="3" id="KW-1185">Reference proteome</keyword>
<protein>
    <submittedName>
        <fullName evidence="2">Uncharacterized protein</fullName>
    </submittedName>
</protein>
<name>A0A2A9PEN6_OPHUN</name>
<evidence type="ECO:0000313" key="2">
    <source>
        <dbReference type="EMBL" id="PFH59859.1"/>
    </source>
</evidence>
<accession>A0A2A9PEN6</accession>
<evidence type="ECO:0000313" key="3">
    <source>
        <dbReference type="Proteomes" id="UP000037136"/>
    </source>
</evidence>
<comment type="caution">
    <text evidence="2">The sequence shown here is derived from an EMBL/GenBank/DDBJ whole genome shotgun (WGS) entry which is preliminary data.</text>
</comment>